<dbReference type="AlphaFoldDB" id="A0A2S6GK54"/>
<dbReference type="Proteomes" id="UP000239203">
    <property type="component" value="Unassembled WGS sequence"/>
</dbReference>
<evidence type="ECO:0000313" key="3">
    <source>
        <dbReference type="Proteomes" id="UP000239203"/>
    </source>
</evidence>
<evidence type="ECO:0000256" key="1">
    <source>
        <dbReference type="SAM" id="MobiDB-lite"/>
    </source>
</evidence>
<protein>
    <submittedName>
        <fullName evidence="2">Uncharacterized protein</fullName>
    </submittedName>
</protein>
<feature type="compositionally biased region" description="Basic and acidic residues" evidence="1">
    <location>
        <begin position="60"/>
        <end position="75"/>
    </location>
</feature>
<sequence length="137" mass="14219">MPGNALVRAALDLRAVLGSHDEDRRRGLGVDRSTGAALARALLTAAKPDYGPEPALLPGGERHRGFPAPREHRPEPWLPRCPPDATSADRPVRSGGIRPVSRGSGGTGGGNEAGTNGEWAAGELVSATTHVPHLEST</sequence>
<name>A0A2S6GK54_9PSEU</name>
<feature type="region of interest" description="Disordered" evidence="1">
    <location>
        <begin position="48"/>
        <end position="137"/>
    </location>
</feature>
<dbReference type="RefSeq" id="WP_104481039.1">
    <property type="nucleotide sequence ID" value="NZ_CP154825.1"/>
</dbReference>
<gene>
    <name evidence="2" type="ORF">CLV40_11392</name>
</gene>
<keyword evidence="3" id="KW-1185">Reference proteome</keyword>
<feature type="compositionally biased region" description="Gly residues" evidence="1">
    <location>
        <begin position="103"/>
        <end position="112"/>
    </location>
</feature>
<comment type="caution">
    <text evidence="2">The sequence shown here is derived from an EMBL/GenBank/DDBJ whole genome shotgun (WGS) entry which is preliminary data.</text>
</comment>
<dbReference type="EMBL" id="PTIX01000013">
    <property type="protein sequence ID" value="PPK65608.1"/>
    <property type="molecule type" value="Genomic_DNA"/>
</dbReference>
<proteinExistence type="predicted"/>
<feature type="compositionally biased region" description="Low complexity" evidence="1">
    <location>
        <begin position="113"/>
        <end position="123"/>
    </location>
</feature>
<evidence type="ECO:0000313" key="2">
    <source>
        <dbReference type="EMBL" id="PPK65608.1"/>
    </source>
</evidence>
<accession>A0A2S6GK54</accession>
<organism evidence="2 3">
    <name type="scientific">Actinokineospora auranticolor</name>
    <dbReference type="NCBI Taxonomy" id="155976"/>
    <lineage>
        <taxon>Bacteria</taxon>
        <taxon>Bacillati</taxon>
        <taxon>Actinomycetota</taxon>
        <taxon>Actinomycetes</taxon>
        <taxon>Pseudonocardiales</taxon>
        <taxon>Pseudonocardiaceae</taxon>
        <taxon>Actinokineospora</taxon>
    </lineage>
</organism>
<reference evidence="2 3" key="1">
    <citation type="submission" date="2018-02" db="EMBL/GenBank/DDBJ databases">
        <title>Genomic Encyclopedia of Archaeal and Bacterial Type Strains, Phase II (KMG-II): from individual species to whole genera.</title>
        <authorList>
            <person name="Goeker M."/>
        </authorList>
    </citation>
    <scope>NUCLEOTIDE SEQUENCE [LARGE SCALE GENOMIC DNA]</scope>
    <source>
        <strain evidence="2 3">YU 961-1</strain>
    </source>
</reference>